<dbReference type="Gene3D" id="1.20.1250.20">
    <property type="entry name" value="MFS general substrate transporter like domains"/>
    <property type="match status" value="2"/>
</dbReference>
<dbReference type="Proteomes" id="UP000445000">
    <property type="component" value="Unassembled WGS sequence"/>
</dbReference>
<dbReference type="AlphaFoldDB" id="A0A829YI35"/>
<evidence type="ECO:0000313" key="8">
    <source>
        <dbReference type="EMBL" id="GFE82994.1"/>
    </source>
</evidence>
<comment type="subcellular location">
    <subcellularLocation>
        <location evidence="1">Membrane</location>
        <topology evidence="1">Multi-pass membrane protein</topology>
    </subcellularLocation>
</comment>
<protein>
    <submittedName>
        <fullName evidence="8">MFS transporter</fullName>
    </submittedName>
</protein>
<dbReference type="InterPro" id="IPR036259">
    <property type="entry name" value="MFS_trans_sf"/>
</dbReference>
<feature type="transmembrane region" description="Helical" evidence="6">
    <location>
        <begin position="21"/>
        <end position="44"/>
    </location>
</feature>
<proteinExistence type="predicted"/>
<dbReference type="GO" id="GO:0016020">
    <property type="term" value="C:membrane"/>
    <property type="evidence" value="ECO:0007669"/>
    <property type="project" value="UniProtKB-SubCell"/>
</dbReference>
<evidence type="ECO:0000256" key="4">
    <source>
        <dbReference type="ARBA" id="ARBA00022989"/>
    </source>
</evidence>
<evidence type="ECO:0000313" key="9">
    <source>
        <dbReference type="Proteomes" id="UP000445000"/>
    </source>
</evidence>
<dbReference type="RefSeq" id="WP_161814618.1">
    <property type="nucleotide sequence ID" value="NZ_BLJN01000005.1"/>
</dbReference>
<feature type="transmembrane region" description="Helical" evidence="6">
    <location>
        <begin position="280"/>
        <end position="300"/>
    </location>
</feature>
<feature type="domain" description="Major facilitator superfamily (MFS) profile" evidence="7">
    <location>
        <begin position="21"/>
        <end position="432"/>
    </location>
</feature>
<organism evidence="8 9">
    <name type="scientific">Steroidobacter agaridevorans</name>
    <dbReference type="NCBI Taxonomy" id="2695856"/>
    <lineage>
        <taxon>Bacteria</taxon>
        <taxon>Pseudomonadati</taxon>
        <taxon>Pseudomonadota</taxon>
        <taxon>Gammaproteobacteria</taxon>
        <taxon>Steroidobacterales</taxon>
        <taxon>Steroidobacteraceae</taxon>
        <taxon>Steroidobacter</taxon>
    </lineage>
</organism>
<sequence>MTQPADSSIGSAALRKVAWRLIPFLGLLYFFAFLDRVNVGFAALTMNADLGISAAAFGIGSGIFFIGYILCEVPSNVMLERFGARIWIARIMISWGVLSAAMAFVQGPKSFYAVRFLLGIAEAGFFPGIIFYLTCWFPSQHRARIIALFMIALPLSSVIGAPISTSLLGIEALGLKGWQWMFLLEAIPTMVLGVAVLAVLPDRPADAKWLADDEKRWLQAELAREHSGSAHDHASSLREALMLPRVWRNGLVYFCILVGLYGFSFWLPQIIASLGGMTNVQVGLVTMIPYSLACVALVLWGRHSDATEERSWHVALPMLLGAAALIVSGWTSEPFIAFAALCLAAVGIYSGLPSFWALASRGLQGAAAAGAIALINSLGNFGGFLGPAAIGFAKTYTNSYAASLLFIAVFLAVGAVLLISDAGKVLQRQQNRLEHGEQGAPDNQH</sequence>
<feature type="transmembrane region" description="Helical" evidence="6">
    <location>
        <begin position="371"/>
        <end position="393"/>
    </location>
</feature>
<accession>A0A829YI35</accession>
<dbReference type="PROSITE" id="PS50850">
    <property type="entry name" value="MFS"/>
    <property type="match status" value="1"/>
</dbReference>
<feature type="transmembrane region" description="Helical" evidence="6">
    <location>
        <begin position="145"/>
        <end position="168"/>
    </location>
</feature>
<keyword evidence="2" id="KW-0813">Transport</keyword>
<dbReference type="CDD" id="cd17319">
    <property type="entry name" value="MFS_ExuT_GudP_like"/>
    <property type="match status" value="1"/>
</dbReference>
<name>A0A829YI35_9GAMM</name>
<dbReference type="GO" id="GO:0022857">
    <property type="term" value="F:transmembrane transporter activity"/>
    <property type="evidence" value="ECO:0007669"/>
    <property type="project" value="InterPro"/>
</dbReference>
<evidence type="ECO:0000256" key="5">
    <source>
        <dbReference type="ARBA" id="ARBA00023136"/>
    </source>
</evidence>
<gene>
    <name evidence="8" type="ORF">GCM10011487_49940</name>
</gene>
<dbReference type="Pfam" id="PF07690">
    <property type="entry name" value="MFS_1"/>
    <property type="match status" value="1"/>
</dbReference>
<reference evidence="9" key="1">
    <citation type="submission" date="2020-01" db="EMBL/GenBank/DDBJ databases">
        <title>'Steroidobacter agaridevorans' sp. nov., agar-degrading bacteria isolated from rhizosphere soils.</title>
        <authorList>
            <person name="Ikenaga M."/>
            <person name="Kataoka M."/>
            <person name="Murouchi A."/>
            <person name="Katsuragi S."/>
            <person name="Sakai M."/>
        </authorList>
    </citation>
    <scope>NUCLEOTIDE SEQUENCE [LARGE SCALE GENOMIC DNA]</scope>
    <source>
        <strain evidence="9">YU21-B</strain>
    </source>
</reference>
<feature type="transmembrane region" description="Helical" evidence="6">
    <location>
        <begin position="312"/>
        <end position="330"/>
    </location>
</feature>
<dbReference type="FunFam" id="1.20.1250.20:FF:000018">
    <property type="entry name" value="MFS transporter permease"/>
    <property type="match status" value="1"/>
</dbReference>
<feature type="transmembrane region" description="Helical" evidence="6">
    <location>
        <begin position="251"/>
        <end position="274"/>
    </location>
</feature>
<evidence type="ECO:0000256" key="3">
    <source>
        <dbReference type="ARBA" id="ARBA00022692"/>
    </source>
</evidence>
<evidence type="ECO:0000256" key="6">
    <source>
        <dbReference type="SAM" id="Phobius"/>
    </source>
</evidence>
<dbReference type="EMBL" id="BLJN01000005">
    <property type="protein sequence ID" value="GFE82994.1"/>
    <property type="molecule type" value="Genomic_DNA"/>
</dbReference>
<keyword evidence="5 6" id="KW-0472">Membrane</keyword>
<evidence type="ECO:0000259" key="7">
    <source>
        <dbReference type="PROSITE" id="PS50850"/>
    </source>
</evidence>
<feature type="transmembrane region" description="Helical" evidence="6">
    <location>
        <begin position="336"/>
        <end position="359"/>
    </location>
</feature>
<keyword evidence="4 6" id="KW-1133">Transmembrane helix</keyword>
<dbReference type="PANTHER" id="PTHR43791">
    <property type="entry name" value="PERMEASE-RELATED"/>
    <property type="match status" value="1"/>
</dbReference>
<evidence type="ECO:0000256" key="2">
    <source>
        <dbReference type="ARBA" id="ARBA00022448"/>
    </source>
</evidence>
<dbReference type="InterPro" id="IPR020846">
    <property type="entry name" value="MFS_dom"/>
</dbReference>
<evidence type="ECO:0000256" key="1">
    <source>
        <dbReference type="ARBA" id="ARBA00004141"/>
    </source>
</evidence>
<keyword evidence="3 6" id="KW-0812">Transmembrane</keyword>
<feature type="transmembrane region" description="Helical" evidence="6">
    <location>
        <begin position="82"/>
        <end position="105"/>
    </location>
</feature>
<dbReference type="InterPro" id="IPR011701">
    <property type="entry name" value="MFS"/>
</dbReference>
<dbReference type="SUPFAM" id="SSF103473">
    <property type="entry name" value="MFS general substrate transporter"/>
    <property type="match status" value="1"/>
</dbReference>
<feature type="transmembrane region" description="Helical" evidence="6">
    <location>
        <begin position="399"/>
        <end position="419"/>
    </location>
</feature>
<feature type="transmembrane region" description="Helical" evidence="6">
    <location>
        <begin position="50"/>
        <end position="70"/>
    </location>
</feature>
<dbReference type="PANTHER" id="PTHR43791:SF36">
    <property type="entry name" value="TRANSPORTER, PUTATIVE (AFU_ORTHOLOGUE AFUA_6G08340)-RELATED"/>
    <property type="match status" value="1"/>
</dbReference>
<feature type="transmembrane region" description="Helical" evidence="6">
    <location>
        <begin position="111"/>
        <end position="133"/>
    </location>
</feature>
<feature type="transmembrane region" description="Helical" evidence="6">
    <location>
        <begin position="180"/>
        <end position="200"/>
    </location>
</feature>
<keyword evidence="9" id="KW-1185">Reference proteome</keyword>
<comment type="caution">
    <text evidence="8">The sequence shown here is derived from an EMBL/GenBank/DDBJ whole genome shotgun (WGS) entry which is preliminary data.</text>
</comment>